<dbReference type="Proteomes" id="UP000185999">
    <property type="component" value="Unassembled WGS sequence"/>
</dbReference>
<dbReference type="EMBL" id="FTOE01000004">
    <property type="protein sequence ID" value="SIS75591.1"/>
    <property type="molecule type" value="Genomic_DNA"/>
</dbReference>
<dbReference type="Gene3D" id="3.30.565.10">
    <property type="entry name" value="Histidine kinase-like ATPase, C-terminal domain"/>
    <property type="match status" value="1"/>
</dbReference>
<dbReference type="CDD" id="cd00075">
    <property type="entry name" value="HATPase"/>
    <property type="match status" value="1"/>
</dbReference>
<feature type="transmembrane region" description="Helical" evidence="7">
    <location>
        <begin position="319"/>
        <end position="338"/>
    </location>
</feature>
<evidence type="ECO:0000256" key="1">
    <source>
        <dbReference type="ARBA" id="ARBA00000085"/>
    </source>
</evidence>
<keyword evidence="7" id="KW-0472">Membrane</keyword>
<dbReference type="InterPro" id="IPR004358">
    <property type="entry name" value="Sig_transdc_His_kin-like_C"/>
</dbReference>
<keyword evidence="6 7" id="KW-1133">Transmembrane helix</keyword>
<comment type="subcellular location">
    <subcellularLocation>
        <location evidence="2">Cell membrane</location>
        <topology evidence="2">Multi-pass membrane protein</topology>
    </subcellularLocation>
</comment>
<feature type="transmembrane region" description="Helical" evidence="7">
    <location>
        <begin position="15"/>
        <end position="37"/>
    </location>
</feature>
<dbReference type="Gene3D" id="3.30.450.20">
    <property type="entry name" value="PAS domain"/>
    <property type="match status" value="2"/>
</dbReference>
<dbReference type="SMART" id="SM00387">
    <property type="entry name" value="HATPase_c"/>
    <property type="match status" value="1"/>
</dbReference>
<evidence type="ECO:0000256" key="5">
    <source>
        <dbReference type="ARBA" id="ARBA00022692"/>
    </source>
</evidence>
<feature type="domain" description="Histidine kinase" evidence="8">
    <location>
        <begin position="398"/>
        <end position="628"/>
    </location>
</feature>
<dbReference type="InterPro" id="IPR005467">
    <property type="entry name" value="His_kinase_dom"/>
</dbReference>
<sequence>MHRIEKSLQRLRKNVQLLAVVMLCGVVLVSVLVYQTLLQQKVSNLMRQQENQQIEAMALLHRELGNITNLANLLYKNRALQKELSVNRPTVDIAAVNDLFIEFGIAVGDLQQVRWLDSSGMERARVDWTESSDDKMAWSVSSLQDKSNRYYVINALQMPPSEVYISSIDLNIEHGRVVEPYDPTVRAGIRTGEGDGLVKGLLLINYHLNELLARIRALNSSTMRITLVDSEGYWIVNPMSSMQWGRDLQQPDNNLQKQQPDLWQSMLKNPTQIDMHYNNTLVSYQRINLSHTDIDDKQSRVYLMTETPATVMWENKRDALIPTIFLALMFFLFNGALLRRDYRFRLSLLKLNQQLANEKAELSSVNETLGRTLEQQQMLQDDLVESRKLSSLGMMVAGVAHELNTPIGGALIAITSQHERLAVLSRAIEEGLTRKMLDDYLSNAEQGIVLAESNLNRSANLVKRFKRLAIDRVSEDIVKFQLKQVVDDLLLSLHSRLKTAGVDAVFHSEKPITLCGYPGILSQILQNLIDNAMIHGLDQRRGARIVLAARVVESQVELTVTDNGSGIELDILDTIFDPFVTSNRSDGSTGLGLHLVHQWVTQLMSGSIRTETPEEGGCRFVIRFPTHVPAEQASMPSGTASSVF</sequence>
<dbReference type="PROSITE" id="PS50109">
    <property type="entry name" value="HIS_KIN"/>
    <property type="match status" value="1"/>
</dbReference>
<evidence type="ECO:0000256" key="7">
    <source>
        <dbReference type="SAM" id="Phobius"/>
    </source>
</evidence>
<dbReference type="InterPro" id="IPR036890">
    <property type="entry name" value="HATPase_C_sf"/>
</dbReference>
<comment type="catalytic activity">
    <reaction evidence="1">
        <text>ATP + protein L-histidine = ADP + protein N-phospho-L-histidine.</text>
        <dbReference type="EC" id="2.7.13.3"/>
    </reaction>
</comment>
<dbReference type="GO" id="GO:0004673">
    <property type="term" value="F:protein histidine kinase activity"/>
    <property type="evidence" value="ECO:0007669"/>
    <property type="project" value="UniProtKB-EC"/>
</dbReference>
<dbReference type="SUPFAM" id="SSF55874">
    <property type="entry name" value="ATPase domain of HSP90 chaperone/DNA topoisomerase II/histidine kinase"/>
    <property type="match status" value="1"/>
</dbReference>
<evidence type="ECO:0000259" key="8">
    <source>
        <dbReference type="PROSITE" id="PS50109"/>
    </source>
</evidence>
<dbReference type="PRINTS" id="PR00344">
    <property type="entry name" value="BCTRLSENSOR"/>
</dbReference>
<evidence type="ECO:0000313" key="9">
    <source>
        <dbReference type="EMBL" id="SIS75591.1"/>
    </source>
</evidence>
<dbReference type="AlphaFoldDB" id="A0A1N7LPH2"/>
<reference evidence="10" key="1">
    <citation type="submission" date="2017-01" db="EMBL/GenBank/DDBJ databases">
        <authorList>
            <person name="Varghese N."/>
            <person name="Submissions S."/>
        </authorList>
    </citation>
    <scope>NUCLEOTIDE SEQUENCE [LARGE SCALE GENOMIC DNA]</scope>
    <source>
        <strain evidence="10">DSM 22306</strain>
    </source>
</reference>
<dbReference type="RefSeq" id="WP_054341348.1">
    <property type="nucleotide sequence ID" value="NZ_FTOE01000004.1"/>
</dbReference>
<keyword evidence="9" id="KW-0418">Kinase</keyword>
<accession>A0A1N7LPH2</accession>
<dbReference type="Gene3D" id="1.10.287.130">
    <property type="match status" value="1"/>
</dbReference>
<dbReference type="InterPro" id="IPR003594">
    <property type="entry name" value="HATPase_dom"/>
</dbReference>
<dbReference type="PANTHER" id="PTHR43065">
    <property type="entry name" value="SENSOR HISTIDINE KINASE"/>
    <property type="match status" value="1"/>
</dbReference>
<name>A0A1N7LPH2_9GAMM</name>
<evidence type="ECO:0000256" key="4">
    <source>
        <dbReference type="ARBA" id="ARBA00022475"/>
    </source>
</evidence>
<gene>
    <name evidence="9" type="ORF">SAMN05421760_104206</name>
</gene>
<dbReference type="STRING" id="619304.SAMN05421760_104206"/>
<keyword evidence="5 7" id="KW-0812">Transmembrane</keyword>
<dbReference type="InterPro" id="IPR029151">
    <property type="entry name" value="Sensor-like_sf"/>
</dbReference>
<dbReference type="InterPro" id="IPR048760">
    <property type="entry name" value="VP0354-like_sensor_dom"/>
</dbReference>
<dbReference type="OrthoDB" id="2521613at2"/>
<dbReference type="SUPFAM" id="SSF103190">
    <property type="entry name" value="Sensory domain-like"/>
    <property type="match status" value="2"/>
</dbReference>
<proteinExistence type="predicted"/>
<keyword evidence="9" id="KW-0808">Transferase</keyword>
<evidence type="ECO:0000256" key="3">
    <source>
        <dbReference type="ARBA" id="ARBA00012438"/>
    </source>
</evidence>
<evidence type="ECO:0000256" key="2">
    <source>
        <dbReference type="ARBA" id="ARBA00004651"/>
    </source>
</evidence>
<protein>
    <recommendedName>
        <fullName evidence="3">histidine kinase</fullName>
        <ecNumber evidence="3">2.7.13.3</ecNumber>
    </recommendedName>
</protein>
<dbReference type="PANTHER" id="PTHR43065:SF47">
    <property type="match status" value="1"/>
</dbReference>
<dbReference type="Pfam" id="PF02518">
    <property type="entry name" value="HATPase_c"/>
    <property type="match status" value="1"/>
</dbReference>
<organism evidence="9 10">
    <name type="scientific">Neptunomonas antarctica</name>
    <dbReference type="NCBI Taxonomy" id="619304"/>
    <lineage>
        <taxon>Bacteria</taxon>
        <taxon>Pseudomonadati</taxon>
        <taxon>Pseudomonadota</taxon>
        <taxon>Gammaproteobacteria</taxon>
        <taxon>Oceanospirillales</taxon>
        <taxon>Oceanospirillaceae</taxon>
        <taxon>Neptunomonas</taxon>
    </lineage>
</organism>
<keyword evidence="10" id="KW-1185">Reference proteome</keyword>
<dbReference type="Pfam" id="PF21623">
    <property type="entry name" value="HK_sensor_dom_bact"/>
    <property type="match status" value="1"/>
</dbReference>
<evidence type="ECO:0000256" key="6">
    <source>
        <dbReference type="ARBA" id="ARBA00022989"/>
    </source>
</evidence>
<evidence type="ECO:0000313" key="10">
    <source>
        <dbReference type="Proteomes" id="UP000185999"/>
    </source>
</evidence>
<dbReference type="GO" id="GO:0005886">
    <property type="term" value="C:plasma membrane"/>
    <property type="evidence" value="ECO:0007669"/>
    <property type="project" value="UniProtKB-SubCell"/>
</dbReference>
<dbReference type="EC" id="2.7.13.3" evidence="3"/>
<keyword evidence="4" id="KW-1003">Cell membrane</keyword>